<evidence type="ECO:0000313" key="3">
    <source>
        <dbReference type="Proteomes" id="UP000608754"/>
    </source>
</evidence>
<dbReference type="Proteomes" id="UP000608754">
    <property type="component" value="Unassembled WGS sequence"/>
</dbReference>
<proteinExistence type="predicted"/>
<keyword evidence="3" id="KW-1185">Reference proteome</keyword>
<name>A0A8J7G8L9_9FLAO</name>
<evidence type="ECO:0000256" key="1">
    <source>
        <dbReference type="SAM" id="SignalP"/>
    </source>
</evidence>
<sequence length="202" mass="22632">MNKFLLLIVYFLVSYVNAQVGINTDNPRGVLEVNGDVIADEYIFPKNLEKVTQETKDLYYLLVQNQDENKNIKLLDIKDSKSPGIAALVTLRLEDPNGDWIESFNTNIDATEYALVVLSGYYSNNVGSGQNNALPGIGAFVKDNKWFINADYPSLNDKGNGAKRAWIIQCSIYHKNFVKLFPQQNIDMENKGSKTASSVLVK</sequence>
<dbReference type="RefSeq" id="WP_194182893.1">
    <property type="nucleotide sequence ID" value="NZ_JADGIK010000004.1"/>
</dbReference>
<dbReference type="EMBL" id="JADGIK010000004">
    <property type="protein sequence ID" value="MBF0597350.1"/>
    <property type="molecule type" value="Genomic_DNA"/>
</dbReference>
<evidence type="ECO:0000313" key="2">
    <source>
        <dbReference type="EMBL" id="MBF0597350.1"/>
    </source>
</evidence>
<organism evidence="2 3">
    <name type="scientific">Faecalibacter rhinopitheci</name>
    <dbReference type="NCBI Taxonomy" id="2779678"/>
    <lineage>
        <taxon>Bacteria</taxon>
        <taxon>Pseudomonadati</taxon>
        <taxon>Bacteroidota</taxon>
        <taxon>Flavobacteriia</taxon>
        <taxon>Flavobacteriales</taxon>
        <taxon>Weeksellaceae</taxon>
        <taxon>Faecalibacter</taxon>
    </lineage>
</organism>
<gene>
    <name evidence="2" type="ORF">IM532_07805</name>
</gene>
<feature type="chain" id="PRO_5035157241" evidence="1">
    <location>
        <begin position="19"/>
        <end position="202"/>
    </location>
</feature>
<comment type="caution">
    <text evidence="2">The sequence shown here is derived from an EMBL/GenBank/DDBJ whole genome shotgun (WGS) entry which is preliminary data.</text>
</comment>
<reference evidence="2" key="1">
    <citation type="submission" date="2020-10" db="EMBL/GenBank/DDBJ databases">
        <authorList>
            <person name="Lu T."/>
            <person name="Wang Q."/>
            <person name="Han X."/>
        </authorList>
    </citation>
    <scope>NUCLEOTIDE SEQUENCE</scope>
    <source>
        <strain evidence="2">WQ 117</strain>
    </source>
</reference>
<accession>A0A8J7G8L9</accession>
<protein>
    <submittedName>
        <fullName evidence="2">Uncharacterized protein</fullName>
    </submittedName>
</protein>
<keyword evidence="1" id="KW-0732">Signal</keyword>
<dbReference type="AlphaFoldDB" id="A0A8J7G8L9"/>
<feature type="signal peptide" evidence="1">
    <location>
        <begin position="1"/>
        <end position="18"/>
    </location>
</feature>